<dbReference type="AlphaFoldDB" id="A0ABD1ZMM3"/>
<dbReference type="EMBL" id="JBHFFA010000001">
    <property type="protein sequence ID" value="KAL2652638.1"/>
    <property type="molecule type" value="Genomic_DNA"/>
</dbReference>
<dbReference type="Proteomes" id="UP001605036">
    <property type="component" value="Unassembled WGS sequence"/>
</dbReference>
<reference evidence="1 2" key="1">
    <citation type="submission" date="2024-09" db="EMBL/GenBank/DDBJ databases">
        <title>Chromosome-scale assembly of Riccia fluitans.</title>
        <authorList>
            <person name="Paukszto L."/>
            <person name="Sawicki J."/>
            <person name="Karawczyk K."/>
            <person name="Piernik-Szablinska J."/>
            <person name="Szczecinska M."/>
            <person name="Mazdziarz M."/>
        </authorList>
    </citation>
    <scope>NUCLEOTIDE SEQUENCE [LARGE SCALE GENOMIC DNA]</scope>
    <source>
        <strain evidence="1">Rf_01</strain>
        <tissue evidence="1">Aerial parts of the thallus</tissue>
    </source>
</reference>
<evidence type="ECO:0000313" key="2">
    <source>
        <dbReference type="Proteomes" id="UP001605036"/>
    </source>
</evidence>
<evidence type="ECO:0000313" key="1">
    <source>
        <dbReference type="EMBL" id="KAL2652638.1"/>
    </source>
</evidence>
<name>A0ABD1ZMM3_9MARC</name>
<gene>
    <name evidence="1" type="ORF">R1flu_020766</name>
</gene>
<comment type="caution">
    <text evidence="1">The sequence shown here is derived from an EMBL/GenBank/DDBJ whole genome shotgun (WGS) entry which is preliminary data.</text>
</comment>
<sequence length="135" mass="14755">MLSNDTKNTPSLFIDQKLCKFSQPGCQQAFAIASEAIASVDDRFASTSKGLPVRAKCWRSVRLHWRSFANEGEGFALGGDPETFEGAPAKRFASEGKGLPPLAKLHLHWQNFASEGKRFILGGDPEMFEGAPVKL</sequence>
<proteinExistence type="predicted"/>
<protein>
    <submittedName>
        <fullName evidence="1">Uncharacterized protein</fullName>
    </submittedName>
</protein>
<organism evidence="1 2">
    <name type="scientific">Riccia fluitans</name>
    <dbReference type="NCBI Taxonomy" id="41844"/>
    <lineage>
        <taxon>Eukaryota</taxon>
        <taxon>Viridiplantae</taxon>
        <taxon>Streptophyta</taxon>
        <taxon>Embryophyta</taxon>
        <taxon>Marchantiophyta</taxon>
        <taxon>Marchantiopsida</taxon>
        <taxon>Marchantiidae</taxon>
        <taxon>Marchantiales</taxon>
        <taxon>Ricciaceae</taxon>
        <taxon>Riccia</taxon>
    </lineage>
</organism>
<accession>A0ABD1ZMM3</accession>
<keyword evidence="2" id="KW-1185">Reference proteome</keyword>